<dbReference type="Gene3D" id="3.40.190.10">
    <property type="entry name" value="Periplasmic binding protein-like II"/>
    <property type="match status" value="2"/>
</dbReference>
<name>A0ABV1KLM9_9BACL</name>
<dbReference type="InterPro" id="IPR006059">
    <property type="entry name" value="SBP"/>
</dbReference>
<feature type="compositionally biased region" description="Low complexity" evidence="1">
    <location>
        <begin position="36"/>
        <end position="57"/>
    </location>
</feature>
<dbReference type="RefSeq" id="WP_232182680.1">
    <property type="nucleotide sequence ID" value="NZ_JAIOAP010000001.1"/>
</dbReference>
<feature type="chain" id="PRO_5045453551" evidence="2">
    <location>
        <begin position="27"/>
        <end position="578"/>
    </location>
</feature>
<proteinExistence type="predicted"/>
<protein>
    <submittedName>
        <fullName evidence="3">Extracellular solute-binding protein</fullName>
    </submittedName>
</protein>
<dbReference type="EMBL" id="JASKHM010000001">
    <property type="protein sequence ID" value="MEQ4481019.1"/>
    <property type="molecule type" value="Genomic_DNA"/>
</dbReference>
<dbReference type="SUPFAM" id="SSF53850">
    <property type="entry name" value="Periplasmic binding protein-like II"/>
    <property type="match status" value="1"/>
</dbReference>
<evidence type="ECO:0000313" key="3">
    <source>
        <dbReference type="EMBL" id="MEQ4481019.1"/>
    </source>
</evidence>
<feature type="region of interest" description="Disordered" evidence="1">
    <location>
        <begin position="30"/>
        <end position="60"/>
    </location>
</feature>
<feature type="signal peptide" evidence="2">
    <location>
        <begin position="1"/>
        <end position="26"/>
    </location>
</feature>
<reference evidence="3 4" key="1">
    <citation type="journal article" date="2023" name="Genome Announc.">
        <title>Pan-Genome Analyses of the Genus Cohnella and Proposal of the Novel Species Cohnella silvisoli sp. nov., Isolated from Forest Soil.</title>
        <authorList>
            <person name="Wang C."/>
            <person name="Mao L."/>
            <person name="Bao G."/>
            <person name="Zhu H."/>
        </authorList>
    </citation>
    <scope>NUCLEOTIDE SEQUENCE [LARGE SCALE GENOMIC DNA]</scope>
    <source>
        <strain evidence="3 4">NL03-T5-1</strain>
    </source>
</reference>
<dbReference type="PANTHER" id="PTHR43649">
    <property type="entry name" value="ARABINOSE-BINDING PROTEIN-RELATED"/>
    <property type="match status" value="1"/>
</dbReference>
<dbReference type="InterPro" id="IPR050490">
    <property type="entry name" value="Bact_solute-bd_prot1"/>
</dbReference>
<sequence>MNSKLKFQRLTVIFLSLILISVTISACSGNKNTGKQSASPSDSQASSASASGESSQPAEPPVKMSIFMMEPFEGVATDPVAQEIEKRTGVQLEFMKLSDDQFKVLMASGDLPELVLVKRDQLKSLIQGNSLMELDPLLESNAPGIAGMKERVNFSKKFLSDGTGKLFVLPTMAGPTPRNYTYDIGPELRWEYYKELGYPAISSSDDLLNVVSEMLKKHPKTDDGKKMYGFSLWYDWGMTWPIKVLHSYGLGYEQLGTKEYDMDHNFRDFILDENSSWWQAVAFYNKAQRKGLLDPESFTQKYDNMLAKGNNGQVLATYAQWTTQFNDKMREKGKTTSGFMPIPGAFPYIYLGGSSNNGMPDRLLGITQNNKHPDKAMKLIDFLFSPEGSRLIWSGVEGKDWVAEGGNPHLSDSVIESYGTTDMKDKAGITRYNKLAGYAQMAIHPGDNAPMDLSLVPAVFQKRLNDIDKEYIAHYGVEYPGQVFEKLRESGNLKFLDINTDLQIATATEPDDMKRVDEKVMDYLNKNIFKVILAKNDDEYATLRNQLVEDLKKLGLDKLSDYWTNAINQAKSDLQSVK</sequence>
<evidence type="ECO:0000313" key="4">
    <source>
        <dbReference type="Proteomes" id="UP001493487"/>
    </source>
</evidence>
<evidence type="ECO:0000256" key="1">
    <source>
        <dbReference type="SAM" id="MobiDB-lite"/>
    </source>
</evidence>
<accession>A0ABV1KLM9</accession>
<dbReference type="PANTHER" id="PTHR43649:SF12">
    <property type="entry name" value="DIACETYLCHITOBIOSE BINDING PROTEIN DASA"/>
    <property type="match status" value="1"/>
</dbReference>
<gene>
    <name evidence="3" type="ORF">QJS35_01280</name>
</gene>
<dbReference type="Proteomes" id="UP001493487">
    <property type="component" value="Unassembled WGS sequence"/>
</dbReference>
<comment type="caution">
    <text evidence="3">The sequence shown here is derived from an EMBL/GenBank/DDBJ whole genome shotgun (WGS) entry which is preliminary data.</text>
</comment>
<evidence type="ECO:0000256" key="2">
    <source>
        <dbReference type="SAM" id="SignalP"/>
    </source>
</evidence>
<dbReference type="Pfam" id="PF01547">
    <property type="entry name" value="SBP_bac_1"/>
    <property type="match status" value="1"/>
</dbReference>
<keyword evidence="2" id="KW-0732">Signal</keyword>
<keyword evidence="4" id="KW-1185">Reference proteome</keyword>
<organism evidence="3 4">
    <name type="scientific">Cohnella silvisoli</name>
    <dbReference type="NCBI Taxonomy" id="2873699"/>
    <lineage>
        <taxon>Bacteria</taxon>
        <taxon>Bacillati</taxon>
        <taxon>Bacillota</taxon>
        <taxon>Bacilli</taxon>
        <taxon>Bacillales</taxon>
        <taxon>Paenibacillaceae</taxon>
        <taxon>Cohnella</taxon>
    </lineage>
</organism>
<dbReference type="PROSITE" id="PS51257">
    <property type="entry name" value="PROKAR_LIPOPROTEIN"/>
    <property type="match status" value="1"/>
</dbReference>